<feature type="transmembrane region" description="Helical" evidence="1">
    <location>
        <begin position="129"/>
        <end position="152"/>
    </location>
</feature>
<evidence type="ECO:0008006" key="3">
    <source>
        <dbReference type="Google" id="ProtNLM"/>
    </source>
</evidence>
<keyword evidence="1" id="KW-0472">Membrane</keyword>
<keyword evidence="1" id="KW-0812">Transmembrane</keyword>
<evidence type="ECO:0000256" key="1">
    <source>
        <dbReference type="SAM" id="Phobius"/>
    </source>
</evidence>
<organism evidence="2">
    <name type="scientific">viral metagenome</name>
    <dbReference type="NCBI Taxonomy" id="1070528"/>
    <lineage>
        <taxon>unclassified sequences</taxon>
        <taxon>metagenomes</taxon>
        <taxon>organismal metagenomes</taxon>
    </lineage>
</organism>
<proteinExistence type="predicted"/>
<name>A0A6C0C8G1_9ZZZZ</name>
<sequence>MSNNIVTPFHKIYDEIVTEYEKNNTDVEKWNIISAKINENNNVFVQMFQFLKKQKLEKLTYVAKLEKISSSNEMELIRSIISRLHFIIYNLCSKEGNYYFALNGQDEMIVLQKPLTYYISISKKNEQNVFFHAFMLLYALESLFYTTFYVGIDFEYTHHKIKLAQINFEHKSDDRSIIMIIGPTELEKVMLENFINMIMRNNHCKKILHGSDSLDYPYIRDEMLDKDESRIIEFTNSMVDTRFICEYYKLSRDEASDNKCSLYDAFVYFGVITQEKLDQFNTMVENMGHPNDRVWDIHNLSKAQELYVQYDVLFLKYFYFKMISMATNDGKTSADKKKILDLYKHVIYELTQFIYLENSLITTLLVQCKEEVDPCNNYMIRRPHGTFKLIDIFNSVTKGIKTADVDVDMLSKVKAFSRVITLLLKKLTYTIISQKYTVQKTKTVMWNEKLDNDYVYDFFDEMPYLYLKKLFKDVERILITRINDFAK</sequence>
<dbReference type="EMBL" id="MN739358">
    <property type="protein sequence ID" value="QHT00731.1"/>
    <property type="molecule type" value="Genomic_DNA"/>
</dbReference>
<dbReference type="AlphaFoldDB" id="A0A6C0C8G1"/>
<reference evidence="2" key="1">
    <citation type="journal article" date="2020" name="Nature">
        <title>Giant virus diversity and host interactions through global metagenomics.</title>
        <authorList>
            <person name="Schulz F."/>
            <person name="Roux S."/>
            <person name="Paez-Espino D."/>
            <person name="Jungbluth S."/>
            <person name="Walsh D.A."/>
            <person name="Denef V.J."/>
            <person name="McMahon K.D."/>
            <person name="Konstantinidis K.T."/>
            <person name="Eloe-Fadrosh E.A."/>
            <person name="Kyrpides N.C."/>
            <person name="Woyke T."/>
        </authorList>
    </citation>
    <scope>NUCLEOTIDE SEQUENCE</scope>
    <source>
        <strain evidence="2">GVMAG-M-3300020192-26</strain>
    </source>
</reference>
<protein>
    <recommendedName>
        <fullName evidence="3">3'-5' exonuclease domain-containing protein</fullName>
    </recommendedName>
</protein>
<accession>A0A6C0C8G1</accession>
<evidence type="ECO:0000313" key="2">
    <source>
        <dbReference type="EMBL" id="QHT00731.1"/>
    </source>
</evidence>
<keyword evidence="1" id="KW-1133">Transmembrane helix</keyword>